<feature type="compositionally biased region" description="Polar residues" evidence="1">
    <location>
        <begin position="30"/>
        <end position="40"/>
    </location>
</feature>
<comment type="caution">
    <text evidence="3">The sequence shown here is derived from an EMBL/GenBank/DDBJ whole genome shotgun (WGS) entry which is preliminary data.</text>
</comment>
<feature type="compositionally biased region" description="Basic and acidic residues" evidence="1">
    <location>
        <begin position="55"/>
        <end position="65"/>
    </location>
</feature>
<dbReference type="EMBL" id="VLLG01000006">
    <property type="protein sequence ID" value="TWI82670.1"/>
    <property type="molecule type" value="Genomic_DNA"/>
</dbReference>
<evidence type="ECO:0000313" key="3">
    <source>
        <dbReference type="EMBL" id="TWI82670.1"/>
    </source>
</evidence>
<evidence type="ECO:0000256" key="2">
    <source>
        <dbReference type="SAM" id="SignalP"/>
    </source>
</evidence>
<feature type="signal peptide" evidence="2">
    <location>
        <begin position="1"/>
        <end position="20"/>
    </location>
</feature>
<keyword evidence="4" id="KW-1185">Reference proteome</keyword>
<name>A0A562SPS9_CHIJA</name>
<gene>
    <name evidence="3" type="ORF">LX66_5247</name>
</gene>
<sequence length="77" mass="8689">MKNHLTILGLSIAICTFLVAQGNIASRTVNSHGTPAFQQDTSKHHKAQKKKWKKMRDTSYNRSSRDTSMMDTTAIPR</sequence>
<dbReference type="RefSeq" id="WP_145718940.1">
    <property type="nucleotide sequence ID" value="NZ_BAAAFY010000006.1"/>
</dbReference>
<keyword evidence="2" id="KW-0732">Signal</keyword>
<accession>A0A562SPS9</accession>
<dbReference type="AlphaFoldDB" id="A0A562SPS9"/>
<evidence type="ECO:0000313" key="4">
    <source>
        <dbReference type="Proteomes" id="UP000316778"/>
    </source>
</evidence>
<proteinExistence type="predicted"/>
<feature type="chain" id="PRO_5021796490" evidence="2">
    <location>
        <begin position="21"/>
        <end position="77"/>
    </location>
</feature>
<feature type="compositionally biased region" description="Basic residues" evidence="1">
    <location>
        <begin position="43"/>
        <end position="54"/>
    </location>
</feature>
<evidence type="ECO:0000256" key="1">
    <source>
        <dbReference type="SAM" id="MobiDB-lite"/>
    </source>
</evidence>
<feature type="region of interest" description="Disordered" evidence="1">
    <location>
        <begin position="30"/>
        <end position="77"/>
    </location>
</feature>
<reference evidence="3 4" key="1">
    <citation type="journal article" date="2013" name="Stand. Genomic Sci.">
        <title>Genomic Encyclopedia of Type Strains, Phase I: The one thousand microbial genomes (KMG-I) project.</title>
        <authorList>
            <person name="Kyrpides N.C."/>
            <person name="Woyke T."/>
            <person name="Eisen J.A."/>
            <person name="Garrity G."/>
            <person name="Lilburn T.G."/>
            <person name="Beck B.J."/>
            <person name="Whitman W.B."/>
            <person name="Hugenholtz P."/>
            <person name="Klenk H.P."/>
        </authorList>
    </citation>
    <scope>NUCLEOTIDE SEQUENCE [LARGE SCALE GENOMIC DNA]</scope>
    <source>
        <strain evidence="3 4">DSM 13484</strain>
    </source>
</reference>
<dbReference type="Proteomes" id="UP000316778">
    <property type="component" value="Unassembled WGS sequence"/>
</dbReference>
<organism evidence="3 4">
    <name type="scientific">Chitinophaga japonensis</name>
    <name type="common">Flexibacter japonensis</name>
    <dbReference type="NCBI Taxonomy" id="104662"/>
    <lineage>
        <taxon>Bacteria</taxon>
        <taxon>Pseudomonadati</taxon>
        <taxon>Bacteroidota</taxon>
        <taxon>Chitinophagia</taxon>
        <taxon>Chitinophagales</taxon>
        <taxon>Chitinophagaceae</taxon>
        <taxon>Chitinophaga</taxon>
    </lineage>
</organism>
<protein>
    <submittedName>
        <fullName evidence="3">Uncharacterized protein</fullName>
    </submittedName>
</protein>